<protein>
    <recommendedName>
        <fullName evidence="1">Glycosyltransferase 2-like domain-containing protein</fullName>
    </recommendedName>
</protein>
<evidence type="ECO:0000259" key="1">
    <source>
        <dbReference type="Pfam" id="PF00535"/>
    </source>
</evidence>
<sequence>MKVSIIIPVYNEEKFIKNCLDSLMKQTEKPDEIIVVDNNCTDRTINIVKKYPEIKIIREEEQGITHARNAGFNKAIGDIIARCDADSILSNNWIKTIKKIFSLNKSVVAITQPVIFYDIPLFGEMTTFMVALFYIYLLIPRLFIGAYPLVGPALAITKKAWTQVKNEVCLDDRLVHEDIDLSFHIKKYGKIYLNKDAIVKASGRRVKHNPWSFFGEYIFRFFKMLKNH</sequence>
<reference evidence="3" key="1">
    <citation type="submission" date="2017-09" db="EMBL/GenBank/DDBJ databases">
        <title>Depth-based differentiation of microbial function through sediment-hosted aquifers and enrichment of novel symbionts in the deep terrestrial subsurface.</title>
        <authorList>
            <person name="Probst A.J."/>
            <person name="Ladd B."/>
            <person name="Jarett J.K."/>
            <person name="Geller-Mcgrath D.E."/>
            <person name="Sieber C.M.K."/>
            <person name="Emerson J.B."/>
            <person name="Anantharaman K."/>
            <person name="Thomas B.C."/>
            <person name="Malmstrom R."/>
            <person name="Stieglmeier M."/>
            <person name="Klingl A."/>
            <person name="Woyke T."/>
            <person name="Ryan C.M."/>
            <person name="Banfield J.F."/>
        </authorList>
    </citation>
    <scope>NUCLEOTIDE SEQUENCE [LARGE SCALE GENOMIC DNA]</scope>
</reference>
<organism evidence="2 3">
    <name type="scientific">Candidatus Roizmanbacteria bacterium CG_4_9_14_0_2_um_filter_35_15</name>
    <dbReference type="NCBI Taxonomy" id="1974836"/>
    <lineage>
        <taxon>Bacteria</taxon>
        <taxon>Candidatus Roizmaniibacteriota</taxon>
    </lineage>
</organism>
<dbReference type="InterPro" id="IPR029044">
    <property type="entry name" value="Nucleotide-diphossugar_trans"/>
</dbReference>
<dbReference type="Proteomes" id="UP000230580">
    <property type="component" value="Unassembled WGS sequence"/>
</dbReference>
<dbReference type="AlphaFoldDB" id="A0A2M8F2Y8"/>
<dbReference type="EMBL" id="PFRZ01000035">
    <property type="protein sequence ID" value="PJC33646.1"/>
    <property type="molecule type" value="Genomic_DNA"/>
</dbReference>
<evidence type="ECO:0000313" key="2">
    <source>
        <dbReference type="EMBL" id="PJC33646.1"/>
    </source>
</evidence>
<dbReference type="InterPro" id="IPR001173">
    <property type="entry name" value="Glyco_trans_2-like"/>
</dbReference>
<dbReference type="PANTHER" id="PTHR43630">
    <property type="entry name" value="POLY-BETA-1,6-N-ACETYL-D-GLUCOSAMINE SYNTHASE"/>
    <property type="match status" value="1"/>
</dbReference>
<dbReference type="CDD" id="cd00761">
    <property type="entry name" value="Glyco_tranf_GTA_type"/>
    <property type="match status" value="1"/>
</dbReference>
<dbReference type="Pfam" id="PF00535">
    <property type="entry name" value="Glycos_transf_2"/>
    <property type="match status" value="1"/>
</dbReference>
<name>A0A2M8F2Y8_9BACT</name>
<feature type="domain" description="Glycosyltransferase 2-like" evidence="1">
    <location>
        <begin position="4"/>
        <end position="128"/>
    </location>
</feature>
<evidence type="ECO:0000313" key="3">
    <source>
        <dbReference type="Proteomes" id="UP000230580"/>
    </source>
</evidence>
<comment type="caution">
    <text evidence="2">The sequence shown here is derived from an EMBL/GenBank/DDBJ whole genome shotgun (WGS) entry which is preliminary data.</text>
</comment>
<gene>
    <name evidence="2" type="ORF">CO048_02650</name>
</gene>
<proteinExistence type="predicted"/>
<dbReference type="SUPFAM" id="SSF53448">
    <property type="entry name" value="Nucleotide-diphospho-sugar transferases"/>
    <property type="match status" value="1"/>
</dbReference>
<accession>A0A2M8F2Y8</accession>
<dbReference type="PANTHER" id="PTHR43630:SF2">
    <property type="entry name" value="GLYCOSYLTRANSFERASE"/>
    <property type="match status" value="1"/>
</dbReference>
<dbReference type="Gene3D" id="3.90.550.10">
    <property type="entry name" value="Spore Coat Polysaccharide Biosynthesis Protein SpsA, Chain A"/>
    <property type="match status" value="1"/>
</dbReference>